<evidence type="ECO:0000313" key="3">
    <source>
        <dbReference type="EMBL" id="AGJ71441.1"/>
    </source>
</evidence>
<dbReference type="Proteomes" id="UP000012999">
    <property type="component" value="Segment"/>
</dbReference>
<organism evidence="3 4">
    <name type="scientific">Escherichia phage Lw1</name>
    <dbReference type="NCBI Taxonomy" id="1307804"/>
    <lineage>
        <taxon>Viruses</taxon>
        <taxon>Duplodnaviria</taxon>
        <taxon>Heunggongvirae</taxon>
        <taxon>Uroviricota</taxon>
        <taxon>Caudoviricetes</taxon>
        <taxon>Pantevenvirales</taxon>
        <taxon>Straboviridae</taxon>
        <taxon>Pseudotevenvirus</taxon>
        <taxon>Pseudotevenvirus lw1</taxon>
    </lineage>
</organism>
<gene>
    <name evidence="3" type="ORF">Lw1_gp032</name>
</gene>
<dbReference type="KEGG" id="vg:16205112"/>
<evidence type="ECO:0000256" key="1">
    <source>
        <dbReference type="SAM" id="MobiDB-lite"/>
    </source>
</evidence>
<evidence type="ECO:0000313" key="4">
    <source>
        <dbReference type="Proteomes" id="UP000012999"/>
    </source>
</evidence>
<evidence type="ECO:0000259" key="2">
    <source>
        <dbReference type="Pfam" id="PF26219"/>
    </source>
</evidence>
<protein>
    <recommendedName>
        <fullName evidence="2">DUF8046 domain-containing protein</fullName>
    </recommendedName>
</protein>
<dbReference type="GeneID" id="16205112"/>
<dbReference type="RefSeq" id="YP_008060556.1">
    <property type="nucleotide sequence ID" value="NC_021344.2"/>
</dbReference>
<keyword evidence="4" id="KW-1185">Reference proteome</keyword>
<feature type="region of interest" description="Disordered" evidence="1">
    <location>
        <begin position="113"/>
        <end position="134"/>
    </location>
</feature>
<accession>M9UXG7</accession>
<dbReference type="InterPro" id="IPR058359">
    <property type="entry name" value="DUF8046"/>
</dbReference>
<dbReference type="EMBL" id="KC801932">
    <property type="protein sequence ID" value="AGJ71441.1"/>
    <property type="molecule type" value="Genomic_DNA"/>
</dbReference>
<proteinExistence type="predicted"/>
<reference evidence="3" key="1">
    <citation type="submission" date="2013-03" db="EMBL/GenBank/DDBJ databases">
        <authorList>
            <person name="Kushkina A.I."/>
            <person name="Tovkach F.I."/>
            <person name="Comeau A.M."/>
            <person name="Kostetskii I.E."/>
            <person name="Lisovskiy I."/>
            <person name="Ostapchuk A.M."/>
            <person name="Voychuk S.I."/>
            <person name="Gorb T.Y."/>
            <person name="Romanyuk L.V."/>
        </authorList>
    </citation>
    <scope>NUCLEOTIDE SEQUENCE [LARGE SCALE GENOMIC DNA]</scope>
</reference>
<dbReference type="Pfam" id="PF26219">
    <property type="entry name" value="DUF8046"/>
    <property type="match status" value="1"/>
</dbReference>
<sequence length="134" mass="14939">MNNIDWGNFDLGNVEMQAIPDEGPVFDSPHSSKWIVAIDDEGYVTVLSRPNIHDSFFECGRSAEDIGLPDSVEMPPGVYEWICGFDQTTDWETGYVDGWEFYPNESTLLYSWDNGEVNKSGNEETQSDNGSGGV</sequence>
<feature type="compositionally biased region" description="Polar residues" evidence="1">
    <location>
        <begin position="117"/>
        <end position="134"/>
    </location>
</feature>
<feature type="domain" description="DUF8046" evidence="2">
    <location>
        <begin position="23"/>
        <end position="112"/>
    </location>
</feature>
<name>M9UXG7_9CAUD</name>